<feature type="compositionally biased region" description="Basic and acidic residues" evidence="2">
    <location>
        <begin position="262"/>
        <end position="280"/>
    </location>
</feature>
<proteinExistence type="predicted"/>
<protein>
    <recommendedName>
        <fullName evidence="3">L1 transposable element RRM domain-containing protein</fullName>
    </recommendedName>
</protein>
<accession>A0A8C5T3D8</accession>
<feature type="coiled-coil region" evidence="1">
    <location>
        <begin position="4"/>
        <end position="52"/>
    </location>
</feature>
<dbReference type="PANTHER" id="PTHR11505">
    <property type="entry name" value="L1 TRANSPOSABLE ELEMENT-RELATED"/>
    <property type="match status" value="1"/>
</dbReference>
<feature type="domain" description="L1 transposable element RRM" evidence="3">
    <location>
        <begin position="97"/>
        <end position="172"/>
    </location>
</feature>
<keyword evidence="5" id="KW-1185">Reference proteome</keyword>
<evidence type="ECO:0000313" key="4">
    <source>
        <dbReference type="Ensembl" id="ENSLLTP00000024481.1"/>
    </source>
</evidence>
<keyword evidence="1" id="KW-0175">Coiled coil</keyword>
<evidence type="ECO:0000256" key="2">
    <source>
        <dbReference type="SAM" id="MobiDB-lite"/>
    </source>
</evidence>
<evidence type="ECO:0000259" key="3">
    <source>
        <dbReference type="Pfam" id="PF02994"/>
    </source>
</evidence>
<dbReference type="Pfam" id="PF02994">
    <property type="entry name" value="Transposase_22"/>
    <property type="match status" value="1"/>
</dbReference>
<reference evidence="4" key="2">
    <citation type="submission" date="2025-09" db="UniProtKB">
        <authorList>
            <consortium name="Ensembl"/>
        </authorList>
    </citation>
    <scope>IDENTIFICATION</scope>
</reference>
<dbReference type="InterPro" id="IPR043636">
    <property type="entry name" value="L1_RRM_dom"/>
</dbReference>
<name>A0A8C5T3D8_LATLA</name>
<reference evidence="4" key="1">
    <citation type="submission" date="2025-08" db="UniProtKB">
        <authorList>
            <consortium name="Ensembl"/>
        </authorList>
    </citation>
    <scope>IDENTIFICATION</scope>
</reference>
<evidence type="ECO:0000256" key="1">
    <source>
        <dbReference type="SAM" id="Coils"/>
    </source>
</evidence>
<feature type="region of interest" description="Disordered" evidence="2">
    <location>
        <begin position="262"/>
        <end position="291"/>
    </location>
</feature>
<dbReference type="Ensembl" id="ENSLLTT00000025370.1">
    <property type="protein sequence ID" value="ENSLLTP00000024481.1"/>
    <property type="gene ID" value="ENSLLTG00000017996.1"/>
</dbReference>
<dbReference type="AlphaFoldDB" id="A0A8C5T3D8"/>
<dbReference type="GeneTree" id="ENSGT00960000187359"/>
<dbReference type="Gene3D" id="3.30.70.1820">
    <property type="entry name" value="L1 transposable element, RRM domain"/>
    <property type="match status" value="1"/>
</dbReference>
<dbReference type="Proteomes" id="UP000694406">
    <property type="component" value="Unplaced"/>
</dbReference>
<evidence type="ECO:0000313" key="5">
    <source>
        <dbReference type="Proteomes" id="UP000694406"/>
    </source>
</evidence>
<dbReference type="InterPro" id="IPR004244">
    <property type="entry name" value="Transposase_22"/>
</dbReference>
<organism evidence="4 5">
    <name type="scientific">Laticauda laticaudata</name>
    <name type="common">Blue-ringed sea krait</name>
    <name type="synonym">Blue-lipped sea krait</name>
    <dbReference type="NCBI Taxonomy" id="8630"/>
    <lineage>
        <taxon>Eukaryota</taxon>
        <taxon>Metazoa</taxon>
        <taxon>Chordata</taxon>
        <taxon>Craniata</taxon>
        <taxon>Vertebrata</taxon>
        <taxon>Euteleostomi</taxon>
        <taxon>Lepidosauria</taxon>
        <taxon>Squamata</taxon>
        <taxon>Bifurcata</taxon>
        <taxon>Unidentata</taxon>
        <taxon>Episquamata</taxon>
        <taxon>Toxicofera</taxon>
        <taxon>Serpentes</taxon>
        <taxon>Colubroidea</taxon>
        <taxon>Elapidae</taxon>
        <taxon>Laticaudinae</taxon>
        <taxon>Laticauda</taxon>
    </lineage>
</organism>
<feature type="compositionally biased region" description="Polar residues" evidence="2">
    <location>
        <begin position="281"/>
        <end position="291"/>
    </location>
</feature>
<sequence>MQGIQKIRVRTEDIEKRTENIEQRTEKTDENVDNIYRMMMKYEDRFKKIEEQDIQRDKKIGDVDTRLSVVEKDKSGSLGWEIDKSEFYLRFQNIEEEKGENLAGIMIEILAEALEITKEKMMDGMHEVFHVYTRYAMRNKLPREIHIRFTKKTIKTQILQVAREKTLKYKAKEIVVLKQVPRRVREMRREYQFLTKALLKKGVNYRWLIPEGLMFIWQEQRHRINSVEKAELFYLEYFRGKEEETRKEESLIEFQKECLTTTEKEEGALGSEPREQREPRSTQAINPSYKV</sequence>